<keyword evidence="1" id="KW-0812">Transmembrane</keyword>
<dbReference type="Proteomes" id="UP000257004">
    <property type="component" value="Unassembled WGS sequence"/>
</dbReference>
<accession>A0A3D9FPJ7</accession>
<keyword evidence="3" id="KW-1185">Reference proteome</keyword>
<keyword evidence="1" id="KW-0472">Membrane</keyword>
<gene>
    <name evidence="2" type="ORF">BD847_3652</name>
</gene>
<proteinExistence type="predicted"/>
<reference evidence="2 3" key="1">
    <citation type="submission" date="2018-07" db="EMBL/GenBank/DDBJ databases">
        <title>Genomic Encyclopedia of Archaeal and Bacterial Type Strains, Phase II (KMG-II): from individual species to whole genera.</title>
        <authorList>
            <person name="Goeker M."/>
        </authorList>
    </citation>
    <scope>NUCLEOTIDE SEQUENCE [LARGE SCALE GENOMIC DNA]</scope>
    <source>
        <strain evidence="2 3">DSM 25795</strain>
    </source>
</reference>
<evidence type="ECO:0000313" key="2">
    <source>
        <dbReference type="EMBL" id="RED22149.1"/>
    </source>
</evidence>
<evidence type="ECO:0000256" key="1">
    <source>
        <dbReference type="SAM" id="Phobius"/>
    </source>
</evidence>
<comment type="caution">
    <text evidence="2">The sequence shown here is derived from an EMBL/GenBank/DDBJ whole genome shotgun (WGS) entry which is preliminary data.</text>
</comment>
<sequence length="157" mass="18968">MFQNTLFLIASVAFFVCYIFYLLQMFDINNAEERKQKIFNLLKIKFEGLYENNLGFFEYSVNNKNILFEYKTYRYKTVTNILKVYLDISIVEEDIKKLCKIHFNCANIDNRDWVEMEVDVFFDTLNNLVKYSNKTVSKIIYETDIYISEKRAERNKK</sequence>
<evidence type="ECO:0000313" key="3">
    <source>
        <dbReference type="Proteomes" id="UP000257004"/>
    </source>
</evidence>
<dbReference type="AlphaFoldDB" id="A0A3D9FPJ7"/>
<name>A0A3D9FPJ7_9FLAO</name>
<protein>
    <submittedName>
        <fullName evidence="2">Uncharacterized protein</fullName>
    </submittedName>
</protein>
<organism evidence="2 3">
    <name type="scientific">Flavobacterium cutihirudinis</name>
    <dbReference type="NCBI Taxonomy" id="1265740"/>
    <lineage>
        <taxon>Bacteria</taxon>
        <taxon>Pseudomonadati</taxon>
        <taxon>Bacteroidota</taxon>
        <taxon>Flavobacteriia</taxon>
        <taxon>Flavobacteriales</taxon>
        <taxon>Flavobacteriaceae</taxon>
        <taxon>Flavobacterium</taxon>
    </lineage>
</organism>
<dbReference type="EMBL" id="QRDQ01000011">
    <property type="protein sequence ID" value="RED22149.1"/>
    <property type="molecule type" value="Genomic_DNA"/>
</dbReference>
<feature type="transmembrane region" description="Helical" evidence="1">
    <location>
        <begin position="6"/>
        <end position="26"/>
    </location>
</feature>
<keyword evidence="1" id="KW-1133">Transmembrane helix</keyword>